<evidence type="ECO:0000313" key="12">
    <source>
        <dbReference type="Proteomes" id="UP000215335"/>
    </source>
</evidence>
<feature type="transmembrane region" description="Helical" evidence="10">
    <location>
        <begin position="573"/>
        <end position="597"/>
    </location>
</feature>
<dbReference type="GO" id="GO:0007165">
    <property type="term" value="P:signal transduction"/>
    <property type="evidence" value="ECO:0007669"/>
    <property type="project" value="UniProtKB-KW"/>
</dbReference>
<comment type="caution">
    <text evidence="11">The sequence shown here is derived from an EMBL/GenBank/DDBJ whole genome shotgun (WGS) entry which is preliminary data.</text>
</comment>
<dbReference type="GO" id="GO:0005549">
    <property type="term" value="F:odorant binding"/>
    <property type="evidence" value="ECO:0007669"/>
    <property type="project" value="InterPro"/>
</dbReference>
<evidence type="ECO:0000256" key="1">
    <source>
        <dbReference type="ARBA" id="ARBA00004651"/>
    </source>
</evidence>
<keyword evidence="7 10" id="KW-0472">Membrane</keyword>
<dbReference type="GO" id="GO:0005886">
    <property type="term" value="C:plasma membrane"/>
    <property type="evidence" value="ECO:0007669"/>
    <property type="project" value="UniProtKB-SubCell"/>
</dbReference>
<evidence type="ECO:0000256" key="7">
    <source>
        <dbReference type="ARBA" id="ARBA00023136"/>
    </source>
</evidence>
<evidence type="ECO:0000256" key="4">
    <source>
        <dbReference type="ARBA" id="ARBA00022692"/>
    </source>
</evidence>
<feature type="transmembrane region" description="Helical" evidence="10">
    <location>
        <begin position="281"/>
        <end position="302"/>
    </location>
</feature>
<feature type="transmembrane region" description="Helical" evidence="10">
    <location>
        <begin position="441"/>
        <end position="460"/>
    </location>
</feature>
<feature type="transmembrane region" description="Helical" evidence="10">
    <location>
        <begin position="655"/>
        <end position="672"/>
    </location>
</feature>
<gene>
    <name evidence="11" type="ORF">TSAR_002357</name>
</gene>
<keyword evidence="5" id="KW-0552">Olfaction</keyword>
<evidence type="ECO:0000256" key="5">
    <source>
        <dbReference type="ARBA" id="ARBA00022725"/>
    </source>
</evidence>
<dbReference type="GO" id="GO:0004984">
    <property type="term" value="F:olfactory receptor activity"/>
    <property type="evidence" value="ECO:0007669"/>
    <property type="project" value="InterPro"/>
</dbReference>
<dbReference type="AlphaFoldDB" id="A0A232FEN4"/>
<feature type="transmembrane region" description="Helical" evidence="10">
    <location>
        <begin position="314"/>
        <end position="331"/>
    </location>
</feature>
<feature type="transmembrane region" description="Helical" evidence="10">
    <location>
        <begin position="191"/>
        <end position="214"/>
    </location>
</feature>
<dbReference type="PANTHER" id="PTHR21137:SF35">
    <property type="entry name" value="ODORANT RECEPTOR 19A-RELATED"/>
    <property type="match status" value="1"/>
</dbReference>
<keyword evidence="2" id="KW-1003">Cell membrane</keyword>
<protein>
    <recommendedName>
        <fullName evidence="13">Odorant receptor</fullName>
    </recommendedName>
</protein>
<evidence type="ECO:0008006" key="13">
    <source>
        <dbReference type="Google" id="ProtNLM"/>
    </source>
</evidence>
<evidence type="ECO:0000256" key="2">
    <source>
        <dbReference type="ARBA" id="ARBA00022475"/>
    </source>
</evidence>
<keyword evidence="9" id="KW-0807">Transducer</keyword>
<accession>A0A232FEN4</accession>
<dbReference type="EMBL" id="NNAY01000352">
    <property type="protein sequence ID" value="OXU28980.1"/>
    <property type="molecule type" value="Genomic_DNA"/>
</dbReference>
<feature type="transmembrane region" description="Helical" evidence="10">
    <location>
        <begin position="684"/>
        <end position="703"/>
    </location>
</feature>
<dbReference type="OrthoDB" id="7540137at2759"/>
<keyword evidence="6 10" id="KW-1133">Transmembrane helix</keyword>
<feature type="transmembrane region" description="Helical" evidence="10">
    <location>
        <begin position="35"/>
        <end position="53"/>
    </location>
</feature>
<sequence length="781" mass="91725">MDILKSSYYIRCNKYLRFYGHWPYQNVIIKIRNQIVIMLLIMSIFLPQLIKMFEIRHYFHMFILSISALLYYVQFLAKNVFAFIGRKEIKNILDKIQQDFQVYKGEDLAVLHEYSKKAQLFNKFYTVYMFTVVGAYSMLPFTLYMLDTFVPLNYSRLPYKPRLMTYCITSLDDSTLFMIIHGAIVDMMSIVFVIGFDTLFLNFAYHICALFVIVTHKIRDAVDIDLDSNNNTKSSESSENVYYRNFVKTITLHKYVLELCIIRVIDQLSEFHRFIETIEMAFSPLNMISIALAMIPLTIMGFQAVMNKGNPGEMLRYAMYAIAEMVHLFYYNWPGQKIRDHSMLIYDACYINCYVMNLMMIRSQKPSYLTAGKIYVLGLENFAASSYYIRCNKYLSFYGHWPYQSVKVKIRNQILIMLLIMSIYLPQLLLQFMKMIEIRHYFHYFILSLPSLLYYTQFIAKNVFAFVGRNQIKNVLDKIQQDFQVYKGEDLAVLHEYSKKAQKFNKFYTVYMFMVVGAYSMLPFTLYMLDTFVPLNYSRLPYKPRLVKYCITTFDDNMLFIIIHGGIADMMAIVFVIGFDTLFLSFAYHICALFVIVTHKIRDAVNDEIDSQNSTISECSNLREDISYRNFVKTITLHKYVLTFIETIETAFSPLNVISIALAMVPLTITGFEVVMNKGNPGEMLRYAMYAIAEMIHLFYYNWPGQKIRDHSMLIYEACYATNWYKKDFSIKSKKVMNLMMIRSQKPSYLTAGKIYVLGLENFAAVMRVSMSYFTVLSSVT</sequence>
<feature type="transmembrane region" description="Helical" evidence="10">
    <location>
        <begin position="59"/>
        <end position="77"/>
    </location>
</feature>
<dbReference type="InterPro" id="IPR004117">
    <property type="entry name" value="7tm6_olfct_rcpt"/>
</dbReference>
<dbReference type="PANTHER" id="PTHR21137">
    <property type="entry name" value="ODORANT RECEPTOR"/>
    <property type="match status" value="1"/>
</dbReference>
<evidence type="ECO:0000256" key="10">
    <source>
        <dbReference type="SAM" id="Phobius"/>
    </source>
</evidence>
<feature type="transmembrane region" description="Helical" evidence="10">
    <location>
        <begin position="508"/>
        <end position="529"/>
    </location>
</feature>
<feature type="transmembrane region" description="Helical" evidence="10">
    <location>
        <begin position="410"/>
        <end position="429"/>
    </location>
</feature>
<proteinExistence type="predicted"/>
<evidence type="ECO:0000256" key="8">
    <source>
        <dbReference type="ARBA" id="ARBA00023170"/>
    </source>
</evidence>
<comment type="subcellular location">
    <subcellularLocation>
        <location evidence="1">Cell membrane</location>
        <topology evidence="1">Multi-pass membrane protein</topology>
    </subcellularLocation>
</comment>
<dbReference type="STRING" id="543379.A0A232FEN4"/>
<dbReference type="Proteomes" id="UP000215335">
    <property type="component" value="Unassembled WGS sequence"/>
</dbReference>
<evidence type="ECO:0000256" key="9">
    <source>
        <dbReference type="ARBA" id="ARBA00023224"/>
    </source>
</evidence>
<organism evidence="11 12">
    <name type="scientific">Trichomalopsis sarcophagae</name>
    <dbReference type="NCBI Taxonomy" id="543379"/>
    <lineage>
        <taxon>Eukaryota</taxon>
        <taxon>Metazoa</taxon>
        <taxon>Ecdysozoa</taxon>
        <taxon>Arthropoda</taxon>
        <taxon>Hexapoda</taxon>
        <taxon>Insecta</taxon>
        <taxon>Pterygota</taxon>
        <taxon>Neoptera</taxon>
        <taxon>Endopterygota</taxon>
        <taxon>Hymenoptera</taxon>
        <taxon>Apocrita</taxon>
        <taxon>Proctotrupomorpha</taxon>
        <taxon>Chalcidoidea</taxon>
        <taxon>Pteromalidae</taxon>
        <taxon>Pteromalinae</taxon>
        <taxon>Trichomalopsis</taxon>
    </lineage>
</organism>
<keyword evidence="3" id="KW-0716">Sensory transduction</keyword>
<keyword evidence="12" id="KW-1185">Reference proteome</keyword>
<keyword evidence="8" id="KW-0675">Receptor</keyword>
<evidence type="ECO:0000256" key="6">
    <source>
        <dbReference type="ARBA" id="ARBA00022989"/>
    </source>
</evidence>
<keyword evidence="4 10" id="KW-0812">Transmembrane</keyword>
<reference evidence="11 12" key="1">
    <citation type="journal article" date="2017" name="Curr. Biol.">
        <title>The Evolution of Venom by Co-option of Single-Copy Genes.</title>
        <authorList>
            <person name="Martinson E.O."/>
            <person name="Mrinalini"/>
            <person name="Kelkar Y.D."/>
            <person name="Chang C.H."/>
            <person name="Werren J.H."/>
        </authorList>
    </citation>
    <scope>NUCLEOTIDE SEQUENCE [LARGE SCALE GENOMIC DNA]</scope>
    <source>
        <strain evidence="11 12">Alberta</strain>
        <tissue evidence="11">Whole body</tissue>
    </source>
</reference>
<name>A0A232FEN4_9HYME</name>
<feature type="transmembrane region" description="Helical" evidence="10">
    <location>
        <begin position="124"/>
        <end position="143"/>
    </location>
</feature>
<evidence type="ECO:0000313" key="11">
    <source>
        <dbReference type="EMBL" id="OXU28980.1"/>
    </source>
</evidence>
<evidence type="ECO:0000256" key="3">
    <source>
        <dbReference type="ARBA" id="ARBA00022606"/>
    </source>
</evidence>
<dbReference type="Pfam" id="PF02949">
    <property type="entry name" value="7tm_6"/>
    <property type="match status" value="2"/>
</dbReference>